<name>A0A1V9ZY89_9STRA</name>
<dbReference type="EMBL" id="JNBS01001047">
    <property type="protein sequence ID" value="OQS02993.1"/>
    <property type="molecule type" value="Genomic_DNA"/>
</dbReference>
<comment type="caution">
    <text evidence="1">The sequence shown here is derived from an EMBL/GenBank/DDBJ whole genome shotgun (WGS) entry which is preliminary data.</text>
</comment>
<dbReference type="AlphaFoldDB" id="A0A1V9ZY89"/>
<dbReference type="STRING" id="74557.A0A1V9ZY89"/>
<evidence type="ECO:0008006" key="3">
    <source>
        <dbReference type="Google" id="ProtNLM"/>
    </source>
</evidence>
<evidence type="ECO:0000313" key="2">
    <source>
        <dbReference type="Proteomes" id="UP000243217"/>
    </source>
</evidence>
<accession>A0A1V9ZY89</accession>
<keyword evidence="2" id="KW-1185">Reference proteome</keyword>
<organism evidence="1 2">
    <name type="scientific">Thraustotheca clavata</name>
    <dbReference type="NCBI Taxonomy" id="74557"/>
    <lineage>
        <taxon>Eukaryota</taxon>
        <taxon>Sar</taxon>
        <taxon>Stramenopiles</taxon>
        <taxon>Oomycota</taxon>
        <taxon>Saprolegniomycetes</taxon>
        <taxon>Saprolegniales</taxon>
        <taxon>Achlyaceae</taxon>
        <taxon>Thraustotheca</taxon>
    </lineage>
</organism>
<protein>
    <recommendedName>
        <fullName evidence="3">Reverse transcriptase domain-containing protein</fullName>
    </recommendedName>
</protein>
<gene>
    <name evidence="1" type="ORF">THRCLA_21274</name>
</gene>
<sequence>MFADDTTLLASSTWSINSTLWIHTVRCGAKLNRSKSKVLTLNSDQTILEHPRLNFVPSGEPIKYLGIYFGHRLDHTYQLNLISDKFYQSSLTWGCRARTIKGRRLLVKTMILSQLWHFTMVIPVPRETIRQWQSMVNKFIMDRRTRAQDRYIALTNAALIHKPMVGLKVPHIESFILRQRVRRLHQLLTNAHTTDQQWTILPHLQFQDSLTVYCRYSHWDFLWYRPHQQNSLVHWSKLSPLWLDIWQRWTTLPYPKITPGQPPVELYLRMPLWLNSHPLFMVPLSNDTLCLGNALRKSPAVVSSFGSARSPLP</sequence>
<evidence type="ECO:0000313" key="1">
    <source>
        <dbReference type="EMBL" id="OQS02993.1"/>
    </source>
</evidence>
<proteinExistence type="predicted"/>
<reference evidence="1 2" key="1">
    <citation type="journal article" date="2014" name="Genome Biol. Evol.">
        <title>The secreted proteins of Achlya hypogyna and Thraustotheca clavata identify the ancestral oomycete secretome and reveal gene acquisitions by horizontal gene transfer.</title>
        <authorList>
            <person name="Misner I."/>
            <person name="Blouin N."/>
            <person name="Leonard G."/>
            <person name="Richards T.A."/>
            <person name="Lane C.E."/>
        </authorList>
    </citation>
    <scope>NUCLEOTIDE SEQUENCE [LARGE SCALE GENOMIC DNA]</scope>
    <source>
        <strain evidence="1 2">ATCC 34112</strain>
    </source>
</reference>
<dbReference type="OrthoDB" id="79339at2759"/>
<dbReference type="Proteomes" id="UP000243217">
    <property type="component" value="Unassembled WGS sequence"/>
</dbReference>